<feature type="compositionally biased region" description="Basic and acidic residues" evidence="1">
    <location>
        <begin position="61"/>
        <end position="81"/>
    </location>
</feature>
<evidence type="ECO:0000313" key="3">
    <source>
        <dbReference type="EMBL" id="GCB70033.1"/>
    </source>
</evidence>
<comment type="caution">
    <text evidence="3">The sequence shown here is derived from an EMBL/GenBank/DDBJ whole genome shotgun (WGS) entry which is preliminary data.</text>
</comment>
<evidence type="ECO:0000313" key="4">
    <source>
        <dbReference type="Proteomes" id="UP000288216"/>
    </source>
</evidence>
<feature type="region of interest" description="Disordered" evidence="1">
    <location>
        <begin position="61"/>
        <end position="110"/>
    </location>
</feature>
<accession>A0A401PAD4</accession>
<dbReference type="OMA" id="DEVSCQY"/>
<protein>
    <recommendedName>
        <fullName evidence="2">Putative WW-binding domain-containing protein</fullName>
    </recommendedName>
</protein>
<dbReference type="PANTHER" id="PTHR16003:SF3">
    <property type="entry name" value="CHROMOSOME 9 C9ORF40 HOMOLOG"/>
    <property type="match status" value="1"/>
</dbReference>
<dbReference type="InterPro" id="IPR042349">
    <property type="entry name" value="C9orf40-like"/>
</dbReference>
<dbReference type="EMBL" id="BFAA01001763">
    <property type="protein sequence ID" value="GCB70033.1"/>
    <property type="molecule type" value="Genomic_DNA"/>
</dbReference>
<dbReference type="AlphaFoldDB" id="A0A401PAD4"/>
<organism evidence="3 4">
    <name type="scientific">Scyliorhinus torazame</name>
    <name type="common">Cloudy catshark</name>
    <name type="synonym">Catulus torazame</name>
    <dbReference type="NCBI Taxonomy" id="75743"/>
    <lineage>
        <taxon>Eukaryota</taxon>
        <taxon>Metazoa</taxon>
        <taxon>Chordata</taxon>
        <taxon>Craniata</taxon>
        <taxon>Vertebrata</taxon>
        <taxon>Chondrichthyes</taxon>
        <taxon>Elasmobranchii</taxon>
        <taxon>Galeomorphii</taxon>
        <taxon>Galeoidea</taxon>
        <taxon>Carcharhiniformes</taxon>
        <taxon>Scyliorhinidae</taxon>
        <taxon>Scyliorhinus</taxon>
    </lineage>
</organism>
<dbReference type="OrthoDB" id="9991950at2759"/>
<reference evidence="3 4" key="1">
    <citation type="journal article" date="2018" name="Nat. Ecol. Evol.">
        <title>Shark genomes provide insights into elasmobranch evolution and the origin of vertebrates.</title>
        <authorList>
            <person name="Hara Y"/>
            <person name="Yamaguchi K"/>
            <person name="Onimaru K"/>
            <person name="Kadota M"/>
            <person name="Koyanagi M"/>
            <person name="Keeley SD"/>
            <person name="Tatsumi K"/>
            <person name="Tanaka K"/>
            <person name="Motone F"/>
            <person name="Kageyama Y"/>
            <person name="Nozu R"/>
            <person name="Adachi N"/>
            <person name="Nishimura O"/>
            <person name="Nakagawa R"/>
            <person name="Tanegashima C"/>
            <person name="Kiyatake I"/>
            <person name="Matsumoto R"/>
            <person name="Murakumo K"/>
            <person name="Nishida K"/>
            <person name="Terakita A"/>
            <person name="Kuratani S"/>
            <person name="Sato K"/>
            <person name="Hyodo S Kuraku.S."/>
        </authorList>
    </citation>
    <scope>NUCLEOTIDE SEQUENCE [LARGE SCALE GENOMIC DNA]</scope>
</reference>
<feature type="compositionally biased region" description="Polar residues" evidence="1">
    <location>
        <begin position="97"/>
        <end position="110"/>
    </location>
</feature>
<evidence type="ECO:0000259" key="2">
    <source>
        <dbReference type="Pfam" id="PF15017"/>
    </source>
</evidence>
<dbReference type="Proteomes" id="UP000288216">
    <property type="component" value="Unassembled WGS sequence"/>
</dbReference>
<dbReference type="InterPro" id="IPR033461">
    <property type="entry name" value="WRNPLPNID"/>
</dbReference>
<feature type="domain" description="Putative WW-binding" evidence="2">
    <location>
        <begin position="119"/>
        <end position="155"/>
    </location>
</feature>
<dbReference type="PANTHER" id="PTHR16003">
    <property type="entry name" value="C9ORF40 ISOFORM 1"/>
    <property type="match status" value="1"/>
</dbReference>
<sequence>MSKRKGEDILCCRPSKRFVSLFVDLKGVRPAPRRDSSAKRKLQAEGEAELLLEPACKRLENARRGRAEPGDRSASHGEGWVRPRAPGLGAGEPGASRSPTGSSLTGTVQNAPEDEVSCQYNSFQFWRVPLPVVELAEIEDFGQLKTAEEMNCEDPEETTEIEMELQN</sequence>
<name>A0A401PAD4_SCYTO</name>
<gene>
    <name evidence="3" type="ORF">scyTo_0005593</name>
</gene>
<evidence type="ECO:0000256" key="1">
    <source>
        <dbReference type="SAM" id="MobiDB-lite"/>
    </source>
</evidence>
<dbReference type="STRING" id="75743.A0A401PAD4"/>
<dbReference type="Pfam" id="PF15017">
    <property type="entry name" value="WRNPLPNID"/>
    <property type="match status" value="1"/>
</dbReference>
<proteinExistence type="predicted"/>
<keyword evidence="4" id="KW-1185">Reference proteome</keyword>